<dbReference type="InterPro" id="IPR041033">
    <property type="entry name" value="SpaA_PFL_dom_1"/>
</dbReference>
<dbReference type="Gene3D" id="2.60.40.10">
    <property type="entry name" value="Immunoglobulins"/>
    <property type="match status" value="1"/>
</dbReference>
<name>A0A1H0NI27_STREI</name>
<evidence type="ECO:0000313" key="5">
    <source>
        <dbReference type="Proteomes" id="UP000183816"/>
    </source>
</evidence>
<protein>
    <recommendedName>
        <fullName evidence="3">SpaA-like prealbumin fold domain-containing protein</fullName>
    </recommendedName>
</protein>
<feature type="region of interest" description="Disordered" evidence="1">
    <location>
        <begin position="662"/>
        <end position="696"/>
    </location>
</feature>
<dbReference type="Pfam" id="PF17802">
    <property type="entry name" value="SpaA"/>
    <property type="match status" value="1"/>
</dbReference>
<keyword evidence="2" id="KW-1133">Transmembrane helix</keyword>
<sequence>MLKLWARLAILVKKRVHDSIIAKIALALSLVVVFCTTYLLILPALTISTGNSSSVFQSSEGATSQVESTTDDSQKASNQTEASSQASSTESNQEKKDMTAAGTLSAETSDMTVTVTYEGNTFSEPVQLKVSPVADTNAIDNKLTSLLSESKQSLSQAHSYDISFVTDDGKEVEPSKEVKVSMAFKNDLSTTDDKQAGWKLYHFVDNDVNQVQDLTESTDTDIKETGDGAVESVDFKSNTFSTYTLAGVTYADFADYLTGYSYDEKSAQKDLSTKLLSVLLHLDFKINQKDVAKEKHYYLALPDDTAIGKDLKLGTEYTGRDSNNTDAFNYQFKKDDKTGKYYLLITFLDSYVASMGQGVQSTGYIDYEAVFGLTHKNNHDDYTIKYSDNVTVQIPSDKITKNYDLSATKTGQVSYDGDTPYITYTVKIDSKYGTPGNIDLSDVLTASDISIADVDNVSITKSTYTGDSNQVTATENVYAKPSFDKANKKWSLTLPQLVTGGTDSSGNPIGHFYTITYRYKINGLSAGKTVQANNTVNAVSKDDQDKRESSSSTSVTLKLNDVKKTGKYDKSTGKITWTITVNPDGNNIYGAILKDDFLKDAQDLKISPENKGYHIYYDSKGKIDYIKFTGNPNRKSYTITYTTDAKNSSWNKKAIKNTVILDDDGNTDTKNDQTSASDSPSVPGDGDFEKTSLGEADTSDTDVKILSWQTKIIMPSSGVIEKGTNFRDILTDPYNQNSEVHWYTKAQLQDLYQNLVKVFGSGKFTLEARAKNWGGYTNYEDLDDNAKYTEFQIILTSDFKSSKNVIISYNSTAKLNGGANLDFWNTISSADHSSQAKYHHTDNPNVIKMDGDENHATTKKTSTDGVVTWKVKVNLSDDAKNMTVTDTLPKGVHLTGLVFGRHWSQTTATISDKTISAATNQDDWGAANMKVDGSISADNVVTLNFSTTDGRTIKESIGGNNDFWLTFTTAYDKLPEAGKKVTDTLTNTVSVLVDGNKDYGSDSQTQIVTFGKNSEAVKPITKTGSWDNSHRDLHYSLSINPNADDLVEGSDKLTLTDVLSIYGTDISIALSQSSVKLYYADSNQEVPSSEWSWKVSSTDDGYGNLTSTLTVDLKDSTAYTLKYDYVVTKQNPEYQASYWSKNTATLSGVKSGSTDTTTEVAWQRVGTDAGIDTEHAYTIDKVDSNNYGKGLEGAVFTVYKADGDCDDRNDEVVGEYVSDANGHISISKTLLEPGKCYQVYVPILGRITVGWTDPKENFEDNQAYYFKETFAPPGYELPENPEKHYFYYSPNECDAYDDYYKKVYGAVNLAKTGASIYVENKKIKQTNLTVKKEWLKSDGSKTDRSDGSITYDMIQVATNECGQSTETVYKSGETLTHADNWTRMYKDLPVSGKDACGNKVDYSYYIREQAVPGYDTSYYDGSKASKNPAEMATDSEDGQITIKNKAQKQYELPETGGIGVKMHYMIGAGLALLSLGLILLKSYKNYQRGGDSE</sequence>
<evidence type="ECO:0000256" key="2">
    <source>
        <dbReference type="SAM" id="Phobius"/>
    </source>
</evidence>
<dbReference type="InterPro" id="IPR008966">
    <property type="entry name" value="Adhesion_dom_sf"/>
</dbReference>
<keyword evidence="2" id="KW-0472">Membrane</keyword>
<feature type="transmembrane region" description="Helical" evidence="2">
    <location>
        <begin position="1462"/>
        <end position="1480"/>
    </location>
</feature>
<keyword evidence="2" id="KW-0812">Transmembrane</keyword>
<feature type="domain" description="SpaA-like prealbumin fold" evidence="3">
    <location>
        <begin position="1177"/>
        <end position="1239"/>
    </location>
</feature>
<feature type="region of interest" description="Disordered" evidence="1">
    <location>
        <begin position="58"/>
        <end position="104"/>
    </location>
</feature>
<evidence type="ECO:0000259" key="3">
    <source>
        <dbReference type="Pfam" id="PF17802"/>
    </source>
</evidence>
<proteinExistence type="predicted"/>
<dbReference type="EMBL" id="FNJK01000003">
    <property type="protein sequence ID" value="SDO92271.1"/>
    <property type="molecule type" value="Genomic_DNA"/>
</dbReference>
<dbReference type="SUPFAM" id="SSF49401">
    <property type="entry name" value="Bacterial adhesins"/>
    <property type="match status" value="1"/>
</dbReference>
<dbReference type="Proteomes" id="UP000183816">
    <property type="component" value="Unassembled WGS sequence"/>
</dbReference>
<dbReference type="SUPFAM" id="SSF49478">
    <property type="entry name" value="Cna protein B-type domain"/>
    <property type="match status" value="1"/>
</dbReference>
<feature type="transmembrane region" description="Helical" evidence="2">
    <location>
        <begin position="20"/>
        <end position="45"/>
    </location>
</feature>
<evidence type="ECO:0000313" key="4">
    <source>
        <dbReference type="EMBL" id="SDO92271.1"/>
    </source>
</evidence>
<feature type="compositionally biased region" description="Polar residues" evidence="1">
    <location>
        <begin position="58"/>
        <end position="68"/>
    </location>
</feature>
<organism evidence="4 5">
    <name type="scientific">Streptococcus equinus</name>
    <name type="common">Streptococcus bovis</name>
    <dbReference type="NCBI Taxonomy" id="1335"/>
    <lineage>
        <taxon>Bacteria</taxon>
        <taxon>Bacillati</taxon>
        <taxon>Bacillota</taxon>
        <taxon>Bacilli</taxon>
        <taxon>Lactobacillales</taxon>
        <taxon>Streptococcaceae</taxon>
        <taxon>Streptococcus</taxon>
    </lineage>
</organism>
<feature type="compositionally biased region" description="Low complexity" evidence="1">
    <location>
        <begin position="76"/>
        <end position="91"/>
    </location>
</feature>
<dbReference type="OrthoDB" id="9816455at2"/>
<gene>
    <name evidence="4" type="ORF">SAMN05216347_103111</name>
</gene>
<dbReference type="Gene3D" id="2.60.40.740">
    <property type="match status" value="1"/>
</dbReference>
<accession>A0A1H0NI27</accession>
<dbReference type="RefSeq" id="WP_159427430.1">
    <property type="nucleotide sequence ID" value="NZ_FNJK01000003.1"/>
</dbReference>
<dbReference type="InterPro" id="IPR013783">
    <property type="entry name" value="Ig-like_fold"/>
</dbReference>
<reference evidence="4 5" key="1">
    <citation type="submission" date="2016-10" db="EMBL/GenBank/DDBJ databases">
        <authorList>
            <person name="de Groot N.N."/>
        </authorList>
    </citation>
    <scope>NUCLEOTIDE SEQUENCE [LARGE SCALE GENOMIC DNA]</scope>
    <source>
        <strain evidence="4 5">Sb04</strain>
    </source>
</reference>
<evidence type="ECO:0000256" key="1">
    <source>
        <dbReference type="SAM" id="MobiDB-lite"/>
    </source>
</evidence>